<comment type="caution">
    <text evidence="3">The sequence shown here is derived from an EMBL/GenBank/DDBJ whole genome shotgun (WGS) entry which is preliminary data.</text>
</comment>
<accession>A0A1F7H4Y5</accession>
<dbReference type="InterPro" id="IPR037185">
    <property type="entry name" value="EmrE-like"/>
</dbReference>
<feature type="transmembrane region" description="Helical" evidence="1">
    <location>
        <begin position="208"/>
        <end position="229"/>
    </location>
</feature>
<feature type="domain" description="EamA" evidence="2">
    <location>
        <begin position="147"/>
        <end position="277"/>
    </location>
</feature>
<dbReference type="AlphaFoldDB" id="A0A1F7H4Y5"/>
<evidence type="ECO:0000259" key="2">
    <source>
        <dbReference type="Pfam" id="PF00892"/>
    </source>
</evidence>
<feature type="transmembrane region" description="Helical" evidence="1">
    <location>
        <begin position="36"/>
        <end position="54"/>
    </location>
</feature>
<feature type="transmembrane region" description="Helical" evidence="1">
    <location>
        <begin position="90"/>
        <end position="112"/>
    </location>
</feature>
<proteinExistence type="predicted"/>
<reference evidence="3 4" key="1">
    <citation type="journal article" date="2016" name="Nat. Commun.">
        <title>Thousands of microbial genomes shed light on interconnected biogeochemical processes in an aquifer system.</title>
        <authorList>
            <person name="Anantharaman K."/>
            <person name="Brown C.T."/>
            <person name="Hug L.A."/>
            <person name="Sharon I."/>
            <person name="Castelle C.J."/>
            <person name="Probst A.J."/>
            <person name="Thomas B.C."/>
            <person name="Singh A."/>
            <person name="Wilkins M.J."/>
            <person name="Karaoz U."/>
            <person name="Brodie E.L."/>
            <person name="Williams K.H."/>
            <person name="Hubbard S.S."/>
            <person name="Banfield J.F."/>
        </authorList>
    </citation>
    <scope>NUCLEOTIDE SEQUENCE [LARGE SCALE GENOMIC DNA]</scope>
</reference>
<gene>
    <name evidence="3" type="ORF">A3C28_02220</name>
</gene>
<dbReference type="PANTHER" id="PTHR22911:SF79">
    <property type="entry name" value="MOBA-LIKE NTP TRANSFERASE DOMAIN-CONTAINING PROTEIN"/>
    <property type="match status" value="1"/>
</dbReference>
<dbReference type="SUPFAM" id="SSF103481">
    <property type="entry name" value="Multidrug resistance efflux transporter EmrE"/>
    <property type="match status" value="2"/>
</dbReference>
<dbReference type="Gene3D" id="1.10.3730.20">
    <property type="match status" value="1"/>
</dbReference>
<evidence type="ECO:0000313" key="4">
    <source>
        <dbReference type="Proteomes" id="UP000178597"/>
    </source>
</evidence>
<feature type="domain" description="EamA" evidence="2">
    <location>
        <begin position="3"/>
        <end position="136"/>
    </location>
</feature>
<dbReference type="Pfam" id="PF00892">
    <property type="entry name" value="EamA"/>
    <property type="match status" value="2"/>
</dbReference>
<dbReference type="GO" id="GO:0016020">
    <property type="term" value="C:membrane"/>
    <property type="evidence" value="ECO:0007669"/>
    <property type="project" value="InterPro"/>
</dbReference>
<name>A0A1F7H4Y5_9BACT</name>
<feature type="transmembrane region" description="Helical" evidence="1">
    <location>
        <begin position="236"/>
        <end position="256"/>
    </location>
</feature>
<feature type="transmembrane region" description="Helical" evidence="1">
    <location>
        <begin position="121"/>
        <end position="138"/>
    </location>
</feature>
<dbReference type="EMBL" id="MFZP01000048">
    <property type="protein sequence ID" value="OGK26311.1"/>
    <property type="molecule type" value="Genomic_DNA"/>
</dbReference>
<feature type="transmembrane region" description="Helical" evidence="1">
    <location>
        <begin position="144"/>
        <end position="163"/>
    </location>
</feature>
<evidence type="ECO:0000256" key="1">
    <source>
        <dbReference type="SAM" id="Phobius"/>
    </source>
</evidence>
<dbReference type="InterPro" id="IPR000620">
    <property type="entry name" value="EamA_dom"/>
</dbReference>
<sequence length="294" mass="33267">MSSGIVALLISSLLYGLLGVFSRLIGLEFGIFYQSWTRNLIIAFFILPLLLIFSWKRIKKNDFKWFLIRSLGDLVTMTCIFIAFNKIQIGISYFLFYAGSIIGGYVIGYLFFKERISKQKFLSLIVGLIGLLMIYTLSFDQKLAPFYLLANIAGFSSAVWNVFSKKVSSSYSVSQIVFIDSILTAFMAFSLSLLFGERFFPPGLSSPWIANILFAVNSLLTSYLVVYGFRYIEANYGSIILLLEVFFGILFSYLLFREIPNFSASIGGVLILFAIIVPKIGFFNLDKKNRSGKY</sequence>
<evidence type="ECO:0000313" key="3">
    <source>
        <dbReference type="EMBL" id="OGK26311.1"/>
    </source>
</evidence>
<organism evidence="3 4">
    <name type="scientific">Candidatus Roizmanbacteria bacterium RIFCSPHIGHO2_02_FULL_39_9</name>
    <dbReference type="NCBI Taxonomy" id="1802040"/>
    <lineage>
        <taxon>Bacteria</taxon>
        <taxon>Candidatus Roizmaniibacteriota</taxon>
    </lineage>
</organism>
<feature type="transmembrane region" description="Helical" evidence="1">
    <location>
        <begin position="175"/>
        <end position="196"/>
    </location>
</feature>
<keyword evidence="1" id="KW-1133">Transmembrane helix</keyword>
<keyword evidence="1" id="KW-0472">Membrane</keyword>
<dbReference type="STRING" id="1802040.A3C28_02220"/>
<protein>
    <recommendedName>
        <fullName evidence="2">EamA domain-containing protein</fullName>
    </recommendedName>
</protein>
<dbReference type="PANTHER" id="PTHR22911">
    <property type="entry name" value="ACYL-MALONYL CONDENSING ENZYME-RELATED"/>
    <property type="match status" value="1"/>
</dbReference>
<feature type="transmembrane region" description="Helical" evidence="1">
    <location>
        <begin position="66"/>
        <end position="84"/>
    </location>
</feature>
<keyword evidence="1" id="KW-0812">Transmembrane</keyword>
<feature type="transmembrane region" description="Helical" evidence="1">
    <location>
        <begin position="262"/>
        <end position="285"/>
    </location>
</feature>
<dbReference type="Proteomes" id="UP000178597">
    <property type="component" value="Unassembled WGS sequence"/>
</dbReference>